<reference evidence="3 4" key="1">
    <citation type="submission" date="2020-04" db="EMBL/GenBank/DDBJ databases">
        <authorList>
            <person name="De Canck E."/>
        </authorList>
    </citation>
    <scope>NUCLEOTIDE SEQUENCE [LARGE SCALE GENOMIC DNA]</scope>
    <source>
        <strain evidence="3 4">LMG 22037</strain>
    </source>
</reference>
<dbReference type="Gene3D" id="3.30.365.10">
    <property type="entry name" value="Aldehyde oxidase/xanthine dehydrogenase, molybdopterin binding domain"/>
    <property type="match status" value="4"/>
</dbReference>
<dbReference type="PANTHER" id="PTHR11908:SF153">
    <property type="entry name" value="DEHYDROGENASE"/>
    <property type="match status" value="1"/>
</dbReference>
<dbReference type="EC" id="1.2.99.6" evidence="3"/>
<dbReference type="InterPro" id="IPR000674">
    <property type="entry name" value="Ald_Oxase/Xan_DH_a/b"/>
</dbReference>
<dbReference type="SUPFAM" id="SSF54665">
    <property type="entry name" value="CO dehydrogenase molybdoprotein N-domain-like"/>
    <property type="match status" value="1"/>
</dbReference>
<dbReference type="SUPFAM" id="SSF56003">
    <property type="entry name" value="Molybdenum cofactor-binding domain"/>
    <property type="match status" value="1"/>
</dbReference>
<dbReference type="Pfam" id="PF02738">
    <property type="entry name" value="MoCoBD_1"/>
    <property type="match status" value="1"/>
</dbReference>
<dbReference type="GO" id="GO:0047770">
    <property type="term" value="F:carboxylate reductase activity"/>
    <property type="evidence" value="ECO:0007669"/>
    <property type="project" value="UniProtKB-EC"/>
</dbReference>
<keyword evidence="3" id="KW-0560">Oxidoreductase</keyword>
<dbReference type="Pfam" id="PF01315">
    <property type="entry name" value="Ald_Xan_dh_C"/>
    <property type="match status" value="1"/>
</dbReference>
<evidence type="ECO:0000313" key="4">
    <source>
        <dbReference type="Proteomes" id="UP000494249"/>
    </source>
</evidence>
<dbReference type="InterPro" id="IPR046867">
    <property type="entry name" value="AldOxase/xan_DH_MoCoBD2"/>
</dbReference>
<sequence>MNRTETLPALRARGVPHKRVDGRLKVTGAAQYAADFAATGLTYGFVVSSTIAAGRIVSIDSSAALALPGVLHVLTYQNRPQLPREDKPYKDKVAPGGSPLRPLWDDRVWYSGQPVALVLAESLELARHAASLVDVRYESAPHQTDMGEALMHAEPPSTEKGGFDPPPEPRGDADSALAGAAARVDAFYSTPAEYHNPMEMHGCTVVPDEQGHLTVYEKTQGVVNTKSYLTAVFGLTDDEVQVVSPFVGGAFGSGLRPQYHLALAVMAALELKRPVRVTLTRQQMFTFAHRPQSIQRVALGAAAEGRLQAVIHEAVSETSQYEDYCDVVVNWAGQLYRCENVTLGYKVVRLDVPTPADMRAPGAAQGLFPLEVAMDELAEALRMDPLQLRLINYAERDANRNLPFSSKALRDCYREGAERFGWHKRPLAPRSRREGNELIGWGMATGAWDAMQNEASARAVLTRDGRVTVSSSTADIGTGTYTAMTQIAADALGVSLQDVVFELGDTRLPKAPIEGGSWTVSSVGSAVDAACKRLSNRLVELARQYGGARFAGAAQEDIRRMGTRLVCGAGAQDAIDVDTLLECAGLDQLEEQATVKPHEKQQAYSMGTHSAIFVEARVDEALGTVRVTRVVSAVAAGHIVNPRTAASQVAGGVVWGISMALHEEGQFDHDLGRQMNHNLAEYHMPVNADIHDIDVVFVEEHDDIVNPLGAKGVGEIGVVGVAAAVSNAIWHATGKRVRDLPITLDKLFA</sequence>
<dbReference type="SMART" id="SM01008">
    <property type="entry name" value="Ald_Xan_dh_C"/>
    <property type="match status" value="1"/>
</dbReference>
<accession>A0A6J5AKZ4</accession>
<dbReference type="EMBL" id="CADIKB010000006">
    <property type="protein sequence ID" value="CAB3669639.1"/>
    <property type="molecule type" value="Genomic_DNA"/>
</dbReference>
<dbReference type="InterPro" id="IPR036856">
    <property type="entry name" value="Ald_Oxase/Xan_DH_a/b_sf"/>
</dbReference>
<dbReference type="Proteomes" id="UP000494249">
    <property type="component" value="Unassembled WGS sequence"/>
</dbReference>
<feature type="domain" description="Aldehyde oxidase/xanthine dehydrogenase a/b hammerhead" evidence="2">
    <location>
        <begin position="27"/>
        <end position="141"/>
    </location>
</feature>
<dbReference type="InterPro" id="IPR016208">
    <property type="entry name" value="Ald_Oxase/xanthine_DH-like"/>
</dbReference>
<evidence type="ECO:0000256" key="1">
    <source>
        <dbReference type="SAM" id="MobiDB-lite"/>
    </source>
</evidence>
<feature type="region of interest" description="Disordered" evidence="1">
    <location>
        <begin position="152"/>
        <end position="174"/>
    </location>
</feature>
<dbReference type="InterPro" id="IPR037165">
    <property type="entry name" value="AldOxase/xan_DH_Mopterin-bd_sf"/>
</dbReference>
<dbReference type="PANTHER" id="PTHR11908">
    <property type="entry name" value="XANTHINE DEHYDROGENASE"/>
    <property type="match status" value="1"/>
</dbReference>
<proteinExistence type="predicted"/>
<organism evidence="3 4">
    <name type="scientific">Paraburkholderia phenoliruptrix</name>
    <dbReference type="NCBI Taxonomy" id="252970"/>
    <lineage>
        <taxon>Bacteria</taxon>
        <taxon>Pseudomonadati</taxon>
        <taxon>Pseudomonadota</taxon>
        <taxon>Betaproteobacteria</taxon>
        <taxon>Burkholderiales</taxon>
        <taxon>Burkholderiaceae</taxon>
        <taxon>Paraburkholderia</taxon>
    </lineage>
</organism>
<dbReference type="InterPro" id="IPR008274">
    <property type="entry name" value="AldOxase/xan_DH_MoCoBD1"/>
</dbReference>
<gene>
    <name evidence="3" type="primary">paoC_2</name>
    <name evidence="3" type="ORF">LMG22037_01891</name>
</gene>
<dbReference type="RefSeq" id="WP_035483537.1">
    <property type="nucleotide sequence ID" value="NZ_CADFGL010000007.1"/>
</dbReference>
<name>A0A6J5AKZ4_9BURK</name>
<dbReference type="AlphaFoldDB" id="A0A6J5AKZ4"/>
<dbReference type="Gene3D" id="3.90.1170.50">
    <property type="entry name" value="Aldehyde oxidase/xanthine dehydrogenase, a/b hammerhead"/>
    <property type="match status" value="1"/>
</dbReference>
<evidence type="ECO:0000313" key="3">
    <source>
        <dbReference type="EMBL" id="CAB3669639.1"/>
    </source>
</evidence>
<dbReference type="Pfam" id="PF20256">
    <property type="entry name" value="MoCoBD_2"/>
    <property type="match status" value="1"/>
</dbReference>
<evidence type="ECO:0000259" key="2">
    <source>
        <dbReference type="SMART" id="SM01008"/>
    </source>
</evidence>
<protein>
    <submittedName>
        <fullName evidence="3">Aldehyde oxidoreductase molybdenum-binding subunit PaoC</fullName>
        <ecNumber evidence="3">1.2.99.6</ecNumber>
    </submittedName>
</protein>
<dbReference type="GO" id="GO:0005506">
    <property type="term" value="F:iron ion binding"/>
    <property type="evidence" value="ECO:0007669"/>
    <property type="project" value="InterPro"/>
</dbReference>